<keyword evidence="4" id="KW-0645">Protease</keyword>
<keyword evidence="5" id="KW-1185">Reference proteome</keyword>
<dbReference type="Pfam" id="PF02113">
    <property type="entry name" value="Peptidase_S13"/>
    <property type="match status" value="1"/>
</dbReference>
<reference evidence="4 5" key="1">
    <citation type="submission" date="2021-04" db="EMBL/GenBank/DDBJ databases">
        <title>Genomics, taxonomy and metabolism of representatives of sulfur bacteria of the genus Thiothrix: Thiothrix fructosivorans QT, Thiothrix unzii A1T and three new species, Thiothrix subterranea sp. nov., Thiothrix litoralis sp. nov. and 'Candidatus Thiothrix anitrata' sp. nov.</title>
        <authorList>
            <person name="Ravin N.V."/>
            <person name="Smolyakov D."/>
            <person name="Rudenko T.S."/>
            <person name="Mardanov A.V."/>
            <person name="Beletsky A.V."/>
            <person name="Markov N.D."/>
            <person name="Fomenkov A.I."/>
            <person name="Roberts R.J."/>
            <person name="Karnachuk O.V."/>
            <person name="Novikov A."/>
            <person name="Grabovich M.Y."/>
        </authorList>
    </citation>
    <scope>NUCLEOTIDE SEQUENCE [LARGE SCALE GENOMIC DNA]</scope>
    <source>
        <strain evidence="4 5">AS</strain>
    </source>
</reference>
<dbReference type="SUPFAM" id="SSF56601">
    <property type="entry name" value="beta-lactamase/transpeptidase-like"/>
    <property type="match status" value="1"/>
</dbReference>
<feature type="chain" id="PRO_5045502111" evidence="3">
    <location>
        <begin position="21"/>
        <end position="491"/>
    </location>
</feature>
<dbReference type="GO" id="GO:0009002">
    <property type="term" value="F:serine-type D-Ala-D-Ala carboxypeptidase activity"/>
    <property type="evidence" value="ECO:0007669"/>
    <property type="project" value="UniProtKB-EC"/>
</dbReference>
<protein>
    <submittedName>
        <fullName evidence="4">D-alanyl-D-alanine carboxypeptidase/D-alanyl-D-alanine-endopeptidase</fullName>
        <ecNumber evidence="4">3.4.16.4</ecNumber>
    </submittedName>
</protein>
<dbReference type="InterPro" id="IPR012338">
    <property type="entry name" value="Beta-lactam/transpept-like"/>
</dbReference>
<evidence type="ECO:0000256" key="2">
    <source>
        <dbReference type="ARBA" id="ARBA00022801"/>
    </source>
</evidence>
<evidence type="ECO:0000313" key="4">
    <source>
        <dbReference type="EMBL" id="QTR46148.1"/>
    </source>
</evidence>
<evidence type="ECO:0000313" key="5">
    <source>
        <dbReference type="Proteomes" id="UP000672039"/>
    </source>
</evidence>
<dbReference type="RefSeq" id="WP_210222510.1">
    <property type="nucleotide sequence ID" value="NZ_CP072801.1"/>
</dbReference>
<dbReference type="InterPro" id="IPR000667">
    <property type="entry name" value="Peptidase_S13"/>
</dbReference>
<proteinExistence type="inferred from homology"/>
<feature type="signal peptide" evidence="3">
    <location>
        <begin position="1"/>
        <end position="20"/>
    </location>
</feature>
<accession>A0ABX7WV79</accession>
<dbReference type="Gene3D" id="3.50.80.20">
    <property type="entry name" value="D-Ala-D-Ala carboxypeptidase C, peptidase S13"/>
    <property type="match status" value="1"/>
</dbReference>
<dbReference type="PANTHER" id="PTHR30023">
    <property type="entry name" value="D-ALANYL-D-ALANINE CARBOXYPEPTIDASE"/>
    <property type="match status" value="1"/>
</dbReference>
<evidence type="ECO:0000256" key="1">
    <source>
        <dbReference type="ARBA" id="ARBA00006096"/>
    </source>
</evidence>
<evidence type="ECO:0000256" key="3">
    <source>
        <dbReference type="SAM" id="SignalP"/>
    </source>
</evidence>
<organism evidence="4 5">
    <name type="scientific">Thiothrix litoralis</name>
    <dbReference type="NCBI Taxonomy" id="2891210"/>
    <lineage>
        <taxon>Bacteria</taxon>
        <taxon>Pseudomonadati</taxon>
        <taxon>Pseudomonadota</taxon>
        <taxon>Gammaproteobacteria</taxon>
        <taxon>Thiotrichales</taxon>
        <taxon>Thiotrichaceae</taxon>
        <taxon>Thiothrix</taxon>
    </lineage>
</organism>
<sequence length="491" mass="54472">MLKKFIIAFGLCVTLGSAVAKDATQSARSAPQPAELTLIRHAQTADLPDEIKTLMQQYKIPADNLSVYIRDLNADVPMVVHHDKVPRNPASVMKLLTTWTALKLLGPSYTWKTEAWTRGEFKDGVLNGDLILKGFGDPFLTDEAFWQLLHDLQLKGLKEIRGNLIVDNSYFSLPDYDPAAFDNEPTRVYNAQPSALMFNFQANRFLFEADKSNGKVGITPFPLIPGLQLENSMTLSKGGCSKQHYRPDFEQESTGLKVSGAYSADCGKNFILRVMSTPEQHVFNAFQDVWHSQGGVFNGKLQTGQVQASDVLLHTHESRTLGEQIRFVNKWSNNVMARNIFLTLGAEMLGAPATLDKSRMATAELLQKSGIEYTGMVVENGSGLSRVARLSARQLGQLLEVAWRDPYMPEFMASMPLLGEDGTLATRFKNADLRGRSHMKTGTLNDATAIAGYMITRSGKRLVIVLQHNGREAQGSGRRLQDAILTWAFEQ</sequence>
<keyword evidence="2 4" id="KW-0378">Hydrolase</keyword>
<dbReference type="PANTHER" id="PTHR30023:SF0">
    <property type="entry name" value="PENICILLIN-SENSITIVE CARBOXYPEPTIDASE A"/>
    <property type="match status" value="1"/>
</dbReference>
<dbReference type="EC" id="3.4.16.4" evidence="4"/>
<gene>
    <name evidence="4" type="primary">dacB</name>
    <name evidence="4" type="ORF">J9253_19585</name>
</gene>
<dbReference type="EMBL" id="CP072801">
    <property type="protein sequence ID" value="QTR46148.1"/>
    <property type="molecule type" value="Genomic_DNA"/>
</dbReference>
<keyword evidence="4" id="KW-0121">Carboxypeptidase</keyword>
<comment type="similarity">
    <text evidence="1">Belongs to the peptidase S13 family.</text>
</comment>
<dbReference type="Proteomes" id="UP000672039">
    <property type="component" value="Chromosome"/>
</dbReference>
<dbReference type="NCBIfam" id="TIGR00666">
    <property type="entry name" value="PBP4"/>
    <property type="match status" value="1"/>
</dbReference>
<dbReference type="Gene3D" id="3.40.710.10">
    <property type="entry name" value="DD-peptidase/beta-lactamase superfamily"/>
    <property type="match status" value="1"/>
</dbReference>
<name>A0ABX7WV79_9GAMM</name>
<dbReference type="PRINTS" id="PR00922">
    <property type="entry name" value="DADACBPTASE3"/>
</dbReference>
<keyword evidence="3" id="KW-0732">Signal</keyword>